<feature type="transmembrane region" description="Helical" evidence="11">
    <location>
        <begin position="221"/>
        <end position="237"/>
    </location>
</feature>
<evidence type="ECO:0000256" key="1">
    <source>
        <dbReference type="ARBA" id="ARBA00004651"/>
    </source>
</evidence>
<evidence type="ECO:0000256" key="6">
    <source>
        <dbReference type="ARBA" id="ARBA00022989"/>
    </source>
</evidence>
<feature type="transmembrane region" description="Helical" evidence="11">
    <location>
        <begin position="98"/>
        <end position="119"/>
    </location>
</feature>
<keyword evidence="8" id="KW-0143">Chaperone</keyword>
<feature type="transmembrane region" description="Helical" evidence="11">
    <location>
        <begin position="29"/>
        <end position="49"/>
    </location>
</feature>
<dbReference type="InterPro" id="IPR001708">
    <property type="entry name" value="YidC/ALB3/OXA1/COX18"/>
</dbReference>
<dbReference type="GO" id="GO:0015031">
    <property type="term" value="P:protein transport"/>
    <property type="evidence" value="ECO:0007669"/>
    <property type="project" value="UniProtKB-KW"/>
</dbReference>
<evidence type="ECO:0000256" key="8">
    <source>
        <dbReference type="ARBA" id="ARBA00023186"/>
    </source>
</evidence>
<evidence type="ECO:0000256" key="3">
    <source>
        <dbReference type="ARBA" id="ARBA00022475"/>
    </source>
</evidence>
<proteinExistence type="inferred from homology"/>
<keyword evidence="2" id="KW-0813">Transport</keyword>
<organism evidence="13">
    <name type="scientific">Thermogemmatispora argillosa</name>
    <dbReference type="NCBI Taxonomy" id="2045280"/>
    <lineage>
        <taxon>Bacteria</taxon>
        <taxon>Bacillati</taxon>
        <taxon>Chloroflexota</taxon>
        <taxon>Ktedonobacteria</taxon>
        <taxon>Thermogemmatisporales</taxon>
        <taxon>Thermogemmatisporaceae</taxon>
        <taxon>Thermogemmatispora</taxon>
    </lineage>
</organism>
<dbReference type="InterPro" id="IPR028055">
    <property type="entry name" value="YidC/Oxa/ALB_C"/>
</dbReference>
<feature type="compositionally biased region" description="Basic residues" evidence="10">
    <location>
        <begin position="316"/>
        <end position="339"/>
    </location>
</feature>
<keyword evidence="3" id="KW-1003">Cell membrane</keyword>
<dbReference type="PANTHER" id="PTHR12428:SF65">
    <property type="entry name" value="CYTOCHROME C OXIDASE ASSEMBLY PROTEIN COX18, MITOCHONDRIAL"/>
    <property type="match status" value="1"/>
</dbReference>
<dbReference type="GO" id="GO:0005886">
    <property type="term" value="C:plasma membrane"/>
    <property type="evidence" value="ECO:0007669"/>
    <property type="project" value="UniProtKB-SubCell"/>
</dbReference>
<evidence type="ECO:0000313" key="13">
    <source>
        <dbReference type="EMBL" id="BBH94032.1"/>
    </source>
</evidence>
<feature type="domain" description="Membrane insertase YidC/Oxa/ALB C-terminal" evidence="12">
    <location>
        <begin position="29"/>
        <end position="259"/>
    </location>
</feature>
<keyword evidence="6 11" id="KW-1133">Transmembrane helix</keyword>
<dbReference type="EMBL" id="AP019377">
    <property type="protein sequence ID" value="BBH94032.1"/>
    <property type="molecule type" value="Genomic_DNA"/>
</dbReference>
<comment type="subcellular location">
    <subcellularLocation>
        <location evidence="1">Cell membrane</location>
        <topology evidence="1">Multi-pass membrane protein</topology>
    </subcellularLocation>
    <subcellularLocation>
        <location evidence="9">Membrane</location>
        <topology evidence="9">Multi-pass membrane protein</topology>
    </subcellularLocation>
</comment>
<evidence type="ECO:0000256" key="7">
    <source>
        <dbReference type="ARBA" id="ARBA00023136"/>
    </source>
</evidence>
<evidence type="ECO:0000256" key="9">
    <source>
        <dbReference type="RuleBase" id="RU003945"/>
    </source>
</evidence>
<dbReference type="GO" id="GO:0051205">
    <property type="term" value="P:protein insertion into membrane"/>
    <property type="evidence" value="ECO:0007669"/>
    <property type="project" value="TreeGrafter"/>
</dbReference>
<dbReference type="GO" id="GO:0032977">
    <property type="term" value="F:membrane insertase activity"/>
    <property type="evidence" value="ECO:0007669"/>
    <property type="project" value="InterPro"/>
</dbReference>
<keyword evidence="5" id="KW-0653">Protein transport</keyword>
<evidence type="ECO:0000256" key="5">
    <source>
        <dbReference type="ARBA" id="ARBA00022927"/>
    </source>
</evidence>
<dbReference type="CDD" id="cd20070">
    <property type="entry name" value="5TM_YidC_Alb3"/>
    <property type="match status" value="1"/>
</dbReference>
<evidence type="ECO:0000259" key="12">
    <source>
        <dbReference type="Pfam" id="PF02096"/>
    </source>
</evidence>
<keyword evidence="4 9" id="KW-0812">Transmembrane</keyword>
<dbReference type="Pfam" id="PF02096">
    <property type="entry name" value="60KD_IMP"/>
    <property type="match status" value="1"/>
</dbReference>
<dbReference type="InterPro" id="IPR047196">
    <property type="entry name" value="YidC_ALB_C"/>
</dbReference>
<evidence type="ECO:0000256" key="10">
    <source>
        <dbReference type="SAM" id="MobiDB-lite"/>
    </source>
</evidence>
<accession>A0A455T448</accession>
<dbReference type="PANTHER" id="PTHR12428">
    <property type="entry name" value="OXA1"/>
    <property type="match status" value="1"/>
</dbReference>
<evidence type="ECO:0000256" key="4">
    <source>
        <dbReference type="ARBA" id="ARBA00022692"/>
    </source>
</evidence>
<dbReference type="AlphaFoldDB" id="A0A455T448"/>
<evidence type="ECO:0000256" key="11">
    <source>
        <dbReference type="SAM" id="Phobius"/>
    </source>
</evidence>
<name>A0A455T448_9CHLR</name>
<protein>
    <recommendedName>
        <fullName evidence="12">Membrane insertase YidC/Oxa/ALB C-terminal domain-containing protein</fullName>
    </recommendedName>
</protein>
<sequence>MGISDFINVVFTQPIFNVLMLLYHLFGDFGLSIIVLTIIIRLILFPLTLQQLKSARAMQELQPELSRIRERYKDDLQAQMAATQELYRRYNINPYSGCLPLLLQLPVLYGLYFAFRAVIDDASLKGTQGLERLNGFIYPFLPKFSHFPNVNLDWFTFINPSWHLSLALPDETHILPILAALATFIQLYLTQSRTTPSLATTASSGGRSSDALAAQQQTMKIMTWIMPLLTLFIAWSFPAGLALYWAVGSILMAIQYYLVTGPTSPFSLSRTSKEKDNLPGEQAAQTRVLEETSESQEVESALSNERALRNNGTSASRRHLRSASARRRGVVRRRNPTLS</sequence>
<dbReference type="NCBIfam" id="TIGR03592">
    <property type="entry name" value="yidC_oxa1_cterm"/>
    <property type="match status" value="1"/>
</dbReference>
<gene>
    <name evidence="13" type="ORF">KTA_22310</name>
</gene>
<feature type="region of interest" description="Disordered" evidence="10">
    <location>
        <begin position="268"/>
        <end position="339"/>
    </location>
</feature>
<feature type="transmembrane region" description="Helical" evidence="11">
    <location>
        <begin position="172"/>
        <end position="189"/>
    </location>
</feature>
<reference evidence="13" key="1">
    <citation type="submission" date="2018-12" db="EMBL/GenBank/DDBJ databases">
        <title>Novel natural products biosynthetic potential of the class Ktedonobacteria.</title>
        <authorList>
            <person name="Zheng Y."/>
            <person name="Saitou A."/>
            <person name="Wang C.M."/>
            <person name="Toyoda A."/>
            <person name="Minakuchi Y."/>
            <person name="Sekiguchi Y."/>
            <person name="Ueda K."/>
            <person name="Takano H."/>
            <person name="Sakai Y."/>
            <person name="Yokota A."/>
            <person name="Yabe S."/>
        </authorList>
    </citation>
    <scope>NUCLEOTIDE SEQUENCE</scope>
    <source>
        <strain evidence="13">A3-2</strain>
    </source>
</reference>
<evidence type="ECO:0000256" key="2">
    <source>
        <dbReference type="ARBA" id="ARBA00022448"/>
    </source>
</evidence>
<comment type="similarity">
    <text evidence="9">Belongs to the OXA1/ALB3/YidC family.</text>
</comment>
<keyword evidence="7 11" id="KW-0472">Membrane</keyword>